<proteinExistence type="predicted"/>
<dbReference type="EMBL" id="JAGIZQ010000007">
    <property type="protein sequence ID" value="KAH6617445.1"/>
    <property type="molecule type" value="Genomic_DNA"/>
</dbReference>
<evidence type="ECO:0000313" key="2">
    <source>
        <dbReference type="Proteomes" id="UP000724584"/>
    </source>
</evidence>
<reference evidence="1 2" key="1">
    <citation type="journal article" date="2021" name="Nat. Commun.">
        <title>Genetic determinants of endophytism in the Arabidopsis root mycobiome.</title>
        <authorList>
            <person name="Mesny F."/>
            <person name="Miyauchi S."/>
            <person name="Thiergart T."/>
            <person name="Pickel B."/>
            <person name="Atanasova L."/>
            <person name="Karlsson M."/>
            <person name="Huettel B."/>
            <person name="Barry K.W."/>
            <person name="Haridas S."/>
            <person name="Chen C."/>
            <person name="Bauer D."/>
            <person name="Andreopoulos W."/>
            <person name="Pangilinan J."/>
            <person name="LaButti K."/>
            <person name="Riley R."/>
            <person name="Lipzen A."/>
            <person name="Clum A."/>
            <person name="Drula E."/>
            <person name="Henrissat B."/>
            <person name="Kohler A."/>
            <person name="Grigoriev I.V."/>
            <person name="Martin F.M."/>
            <person name="Hacquard S."/>
        </authorList>
    </citation>
    <scope>NUCLEOTIDE SEQUENCE [LARGE SCALE GENOMIC DNA]</scope>
    <source>
        <strain evidence="1 2">MPI-SDFR-AT-0079</strain>
    </source>
</reference>
<name>A0ACB7NZ08_9PEZI</name>
<organism evidence="1 2">
    <name type="scientific">Chaetomium tenue</name>
    <dbReference type="NCBI Taxonomy" id="1854479"/>
    <lineage>
        <taxon>Eukaryota</taxon>
        <taxon>Fungi</taxon>
        <taxon>Dikarya</taxon>
        <taxon>Ascomycota</taxon>
        <taxon>Pezizomycotina</taxon>
        <taxon>Sordariomycetes</taxon>
        <taxon>Sordariomycetidae</taxon>
        <taxon>Sordariales</taxon>
        <taxon>Chaetomiaceae</taxon>
        <taxon>Chaetomium</taxon>
    </lineage>
</organism>
<accession>A0ACB7NZ08</accession>
<protein>
    <submittedName>
        <fullName evidence="1">Uncharacterized protein</fullName>
    </submittedName>
</protein>
<evidence type="ECO:0000313" key="1">
    <source>
        <dbReference type="EMBL" id="KAH6617445.1"/>
    </source>
</evidence>
<keyword evidence="2" id="KW-1185">Reference proteome</keyword>
<comment type="caution">
    <text evidence="1">The sequence shown here is derived from an EMBL/GenBank/DDBJ whole genome shotgun (WGS) entry which is preliminary data.</text>
</comment>
<sequence length="533" mass="58411">MAWLFPENTPHGALRETHPQHHHVKLHETPQKLAAFFSFWQLPDAPPVVLGHRTHLPDFLSSSIDRGTRGHLAAQTTLAAYPLPRDALPLAKVGHMDPPPSIWPASRSGDLPPAIDLAQQPALADSGSPRVNRTDKSETLDDESQVAARTDFVFGHEGDNDEPMTEFGLVQRKEEETRLAAVVDVVSILFLLERLVEGLVEWSWLLPCSDLELDWCQQEAMLLPSRERVQLTTTTADMSQFPLVPPSPMCQTFNPDNSQAAVPPLMPQTASYPIMNTNLTDTLGSSPVEPLVRDIDLFMAFQLGLYLGSTDPSWAVPDSCAPTDLFATTLDGDLFSGLDFAPGPFTHTPPHGSTSPATSLYDMDALYLPSSHYAPADPLTPISLSSGTPESAPSPYSPATIFSQALPYPESSHNNGAYNNTNSSTASPSAASTTTTTTPNPNDPTPPPNQPEERKPREPKRLRFRCPVTPATTARCTQGFLDARTLHRHVWTHHKAYAREHNVPSEQTRCDFPGCGYTGRGDNVARHMKRHGR</sequence>
<dbReference type="Proteomes" id="UP000724584">
    <property type="component" value="Unassembled WGS sequence"/>
</dbReference>
<gene>
    <name evidence="1" type="ORF">F5144DRAFT_551896</name>
</gene>